<protein>
    <recommendedName>
        <fullName evidence="4">PROP1-like PPR domain-containing protein</fullName>
    </recommendedName>
</protein>
<dbReference type="Proteomes" id="UP001189429">
    <property type="component" value="Unassembled WGS sequence"/>
</dbReference>
<evidence type="ECO:0000259" key="4">
    <source>
        <dbReference type="Pfam" id="PF17177"/>
    </source>
</evidence>
<keyword evidence="1" id="KW-0677">Repeat</keyword>
<feature type="domain" description="PROP1-like PPR" evidence="4">
    <location>
        <begin position="67"/>
        <end position="203"/>
    </location>
</feature>
<dbReference type="InterPro" id="IPR002885">
    <property type="entry name" value="PPR_rpt"/>
</dbReference>
<reference evidence="5" key="1">
    <citation type="submission" date="2023-10" db="EMBL/GenBank/DDBJ databases">
        <authorList>
            <person name="Chen Y."/>
            <person name="Shah S."/>
            <person name="Dougan E. K."/>
            <person name="Thang M."/>
            <person name="Chan C."/>
        </authorList>
    </citation>
    <scope>NUCLEOTIDE SEQUENCE [LARGE SCALE GENOMIC DNA]</scope>
</reference>
<keyword evidence="3" id="KW-0732">Signal</keyword>
<feature type="repeat" description="PPR" evidence="2">
    <location>
        <begin position="103"/>
        <end position="137"/>
    </location>
</feature>
<organism evidence="5 6">
    <name type="scientific">Prorocentrum cordatum</name>
    <dbReference type="NCBI Taxonomy" id="2364126"/>
    <lineage>
        <taxon>Eukaryota</taxon>
        <taxon>Sar</taxon>
        <taxon>Alveolata</taxon>
        <taxon>Dinophyceae</taxon>
        <taxon>Prorocentrales</taxon>
        <taxon>Prorocentraceae</taxon>
        <taxon>Prorocentrum</taxon>
    </lineage>
</organism>
<sequence length="262" mass="28494">MQPESCHAANSMPCASSNDLQMNALMALLVVVFVLSKVTQDEGTAEFWIILMPGLTYAIGCANARKKQAELRLTLARDMRESGMPESALGAFEDMVKQGLTPDEPAFNRAICACARLGRVDRALQVREQMSLYGFSPSGEAVVAMIRACAAAGRVGEALDIFEECDQPGYLAHRDAIHCYIEAERLGRAVILHKEMADSDMLPCAKTFQRLTCAVQEQGWTEIAAELSEGFSGWVKRTGALADDTSDASTHISENMGEVHSQ</sequence>
<evidence type="ECO:0000313" key="6">
    <source>
        <dbReference type="Proteomes" id="UP001189429"/>
    </source>
</evidence>
<gene>
    <name evidence="5" type="ORF">PCOR1329_LOCUS71056</name>
</gene>
<dbReference type="PANTHER" id="PTHR47938">
    <property type="entry name" value="RESPIRATORY COMPLEX I CHAPERONE (CIA84), PUTATIVE (AFU_ORTHOLOGUE AFUA_2G06020)-RELATED"/>
    <property type="match status" value="1"/>
</dbReference>
<dbReference type="InterPro" id="IPR033443">
    <property type="entry name" value="PROP1-like_PPR_dom"/>
</dbReference>
<evidence type="ECO:0000256" key="2">
    <source>
        <dbReference type="PROSITE-ProRule" id="PRU00708"/>
    </source>
</evidence>
<dbReference type="PROSITE" id="PS51375">
    <property type="entry name" value="PPR"/>
    <property type="match status" value="1"/>
</dbReference>
<proteinExistence type="predicted"/>
<comment type="caution">
    <text evidence="5">The sequence shown here is derived from an EMBL/GenBank/DDBJ whole genome shotgun (WGS) entry which is preliminary data.</text>
</comment>
<accession>A0ABN9WVV9</accession>
<dbReference type="PANTHER" id="PTHR47938:SF35">
    <property type="entry name" value="PENTATRICOPEPTIDE REPEAT-CONTAINING PROTEIN 4, MITOCHONDRIAL-RELATED"/>
    <property type="match status" value="1"/>
</dbReference>
<evidence type="ECO:0000256" key="3">
    <source>
        <dbReference type="SAM" id="SignalP"/>
    </source>
</evidence>
<feature type="signal peptide" evidence="3">
    <location>
        <begin position="1"/>
        <end position="40"/>
    </location>
</feature>
<name>A0ABN9WVV9_9DINO</name>
<dbReference type="EMBL" id="CAUYUJ010019411">
    <property type="protein sequence ID" value="CAK0890996.1"/>
    <property type="molecule type" value="Genomic_DNA"/>
</dbReference>
<evidence type="ECO:0000313" key="5">
    <source>
        <dbReference type="EMBL" id="CAK0890996.1"/>
    </source>
</evidence>
<dbReference type="SUPFAM" id="SSF48452">
    <property type="entry name" value="TPR-like"/>
    <property type="match status" value="1"/>
</dbReference>
<keyword evidence="6" id="KW-1185">Reference proteome</keyword>
<dbReference type="InterPro" id="IPR011990">
    <property type="entry name" value="TPR-like_helical_dom_sf"/>
</dbReference>
<feature type="chain" id="PRO_5045076505" description="PROP1-like PPR domain-containing protein" evidence="3">
    <location>
        <begin position="41"/>
        <end position="262"/>
    </location>
</feature>
<evidence type="ECO:0000256" key="1">
    <source>
        <dbReference type="ARBA" id="ARBA00022737"/>
    </source>
</evidence>
<dbReference type="Gene3D" id="1.25.40.10">
    <property type="entry name" value="Tetratricopeptide repeat domain"/>
    <property type="match status" value="1"/>
</dbReference>
<dbReference type="NCBIfam" id="TIGR00756">
    <property type="entry name" value="PPR"/>
    <property type="match status" value="1"/>
</dbReference>
<dbReference type="Pfam" id="PF17177">
    <property type="entry name" value="PPR_long"/>
    <property type="match status" value="1"/>
</dbReference>